<reference evidence="2 3" key="1">
    <citation type="submission" date="2019-12" db="EMBL/GenBank/DDBJ databases">
        <authorList>
            <person name="Floudas D."/>
            <person name="Bentzer J."/>
            <person name="Ahren D."/>
            <person name="Johansson T."/>
            <person name="Persson P."/>
            <person name="Tunlid A."/>
        </authorList>
    </citation>
    <scope>NUCLEOTIDE SEQUENCE [LARGE SCALE GENOMIC DNA]</scope>
    <source>
        <strain evidence="2 3">CBS 102.39</strain>
    </source>
</reference>
<feature type="region of interest" description="Disordered" evidence="1">
    <location>
        <begin position="1"/>
        <end position="20"/>
    </location>
</feature>
<sequence length="118" mass="12844">MSAQENEDRPVGPTYAASKDIASQQSISQALEILPSSSKAAVVISRTQDLRAFEHFEPGPSRSGTQNLSQVDLQQVIAEGSNSISESSFSSPARSIPFSKFIYVRLPLMPVLPVVHWD</sequence>
<keyword evidence="3" id="KW-1185">Reference proteome</keyword>
<feature type="compositionally biased region" description="Basic and acidic residues" evidence="1">
    <location>
        <begin position="1"/>
        <end position="10"/>
    </location>
</feature>
<evidence type="ECO:0000313" key="3">
    <source>
        <dbReference type="Proteomes" id="UP000521872"/>
    </source>
</evidence>
<evidence type="ECO:0000313" key="2">
    <source>
        <dbReference type="EMBL" id="KAF4615475.1"/>
    </source>
</evidence>
<protein>
    <submittedName>
        <fullName evidence="2">Uncharacterized protein</fullName>
    </submittedName>
</protein>
<organism evidence="2 3">
    <name type="scientific">Agrocybe pediades</name>
    <dbReference type="NCBI Taxonomy" id="84607"/>
    <lineage>
        <taxon>Eukaryota</taxon>
        <taxon>Fungi</taxon>
        <taxon>Dikarya</taxon>
        <taxon>Basidiomycota</taxon>
        <taxon>Agaricomycotina</taxon>
        <taxon>Agaricomycetes</taxon>
        <taxon>Agaricomycetidae</taxon>
        <taxon>Agaricales</taxon>
        <taxon>Agaricineae</taxon>
        <taxon>Strophariaceae</taxon>
        <taxon>Agrocybe</taxon>
    </lineage>
</organism>
<gene>
    <name evidence="2" type="ORF">D9613_003371</name>
</gene>
<name>A0A8H4QRL4_9AGAR</name>
<accession>A0A8H4QRL4</accession>
<proteinExistence type="predicted"/>
<comment type="caution">
    <text evidence="2">The sequence shown here is derived from an EMBL/GenBank/DDBJ whole genome shotgun (WGS) entry which is preliminary data.</text>
</comment>
<dbReference type="AlphaFoldDB" id="A0A8H4QRL4"/>
<dbReference type="Proteomes" id="UP000521872">
    <property type="component" value="Unassembled WGS sequence"/>
</dbReference>
<dbReference type="EMBL" id="JAACJL010000044">
    <property type="protein sequence ID" value="KAF4615475.1"/>
    <property type="molecule type" value="Genomic_DNA"/>
</dbReference>
<evidence type="ECO:0000256" key="1">
    <source>
        <dbReference type="SAM" id="MobiDB-lite"/>
    </source>
</evidence>